<keyword evidence="1" id="KW-0812">Transmembrane</keyword>
<feature type="transmembrane region" description="Helical" evidence="1">
    <location>
        <begin position="105"/>
        <end position="128"/>
    </location>
</feature>
<name>A0A1G2RHW0_9BACT</name>
<dbReference type="EMBL" id="MHUF01000024">
    <property type="protein sequence ID" value="OHA72108.1"/>
    <property type="molecule type" value="Genomic_DNA"/>
</dbReference>
<proteinExistence type="predicted"/>
<protein>
    <recommendedName>
        <fullName evidence="2">Zinc-ribbon domain-containing protein</fullName>
    </recommendedName>
</protein>
<evidence type="ECO:0000313" key="4">
    <source>
        <dbReference type="Proteomes" id="UP000177287"/>
    </source>
</evidence>
<feature type="domain" description="Zinc-ribbon" evidence="2">
    <location>
        <begin position="2"/>
        <end position="24"/>
    </location>
</feature>
<dbReference type="Proteomes" id="UP000177287">
    <property type="component" value="Unassembled WGS sequence"/>
</dbReference>
<feature type="transmembrane region" description="Helical" evidence="1">
    <location>
        <begin position="134"/>
        <end position="156"/>
    </location>
</feature>
<dbReference type="InterPro" id="IPR026870">
    <property type="entry name" value="Zinc_ribbon_dom"/>
</dbReference>
<keyword evidence="1" id="KW-1133">Transmembrane helix</keyword>
<keyword evidence="1" id="KW-0472">Membrane</keyword>
<evidence type="ECO:0000259" key="2">
    <source>
        <dbReference type="Pfam" id="PF13240"/>
    </source>
</evidence>
<sequence>MYCEKCGTKLHEEQKFCASCGTSVSGGQAVTTTATEYLAMPPGRLWLFCVLTWGIYELYWFYKNWQAVKRSQLPHIWPVPRSIFAIFFCYDLFKRVYESAKSNGYAESFSAQWLATGYIVMLIVQAIWNKMEYLGALDILIAAFVLSVTPLPLLSVQRAINFNNAKIGAHTQFDKKFTGGEVAIIVIGILFMLLAIWGFLPE</sequence>
<comment type="caution">
    <text evidence="3">The sequence shown here is derived from an EMBL/GenBank/DDBJ whole genome shotgun (WGS) entry which is preliminary data.</text>
</comment>
<dbReference type="AlphaFoldDB" id="A0A1G2RHW0"/>
<evidence type="ECO:0000313" key="3">
    <source>
        <dbReference type="EMBL" id="OHA72108.1"/>
    </source>
</evidence>
<reference evidence="3 4" key="1">
    <citation type="journal article" date="2016" name="Nat. Commun.">
        <title>Thousands of microbial genomes shed light on interconnected biogeochemical processes in an aquifer system.</title>
        <authorList>
            <person name="Anantharaman K."/>
            <person name="Brown C.T."/>
            <person name="Hug L.A."/>
            <person name="Sharon I."/>
            <person name="Castelle C.J."/>
            <person name="Probst A.J."/>
            <person name="Thomas B.C."/>
            <person name="Singh A."/>
            <person name="Wilkins M.J."/>
            <person name="Karaoz U."/>
            <person name="Brodie E.L."/>
            <person name="Williams K.H."/>
            <person name="Hubbard S.S."/>
            <person name="Banfield J.F."/>
        </authorList>
    </citation>
    <scope>NUCLEOTIDE SEQUENCE [LARGE SCALE GENOMIC DNA]</scope>
</reference>
<feature type="transmembrane region" description="Helical" evidence="1">
    <location>
        <begin position="45"/>
        <end position="62"/>
    </location>
</feature>
<gene>
    <name evidence="3" type="ORF">A3A27_02145</name>
</gene>
<accession>A0A1G2RHW0</accession>
<feature type="transmembrane region" description="Helical" evidence="1">
    <location>
        <begin position="177"/>
        <end position="200"/>
    </location>
</feature>
<evidence type="ECO:0000256" key="1">
    <source>
        <dbReference type="SAM" id="Phobius"/>
    </source>
</evidence>
<dbReference type="Pfam" id="PF13240">
    <property type="entry name" value="Zn_Ribbon_1"/>
    <property type="match status" value="1"/>
</dbReference>
<organism evidence="3 4">
    <name type="scientific">Candidatus Wildermuthbacteria bacterium RIFCSPLOWO2_01_FULL_47_18</name>
    <dbReference type="NCBI Taxonomy" id="1802460"/>
    <lineage>
        <taxon>Bacteria</taxon>
        <taxon>Candidatus Wildermuthiibacteriota</taxon>
    </lineage>
</organism>